<dbReference type="SUPFAM" id="SSF47781">
    <property type="entry name" value="RuvA domain 2-like"/>
    <property type="match status" value="1"/>
</dbReference>
<dbReference type="RefSeq" id="WP_278059960.1">
    <property type="nucleotide sequence ID" value="NZ_CP121247.1"/>
</dbReference>
<dbReference type="Pfam" id="PF12836">
    <property type="entry name" value="HHH_3"/>
    <property type="match status" value="1"/>
</dbReference>
<name>A0ABT9NDB3_9ACTO</name>
<sequence length="289" mass="30282">MEVPPRALRELKRAPRDRRRESERMQREPHQGRATATGFAHVALAAGVGDDIGALSEQPPKWKIRLTAEQGRLVAVSLILVTVVVCVLLVWNRPGQAIEFPSQVQSSAAFATPQAPSSSAVQPGQGSSVSPAPPSGDAVVYISGAVVRPGVVTVPQGARIDDVVKAAGGFAQQADTSAVNLAEKVEDSQHIHVPRVGEPLNGTGHVPDHPGEKNTPQNNSGSATQENTVNLNSATVAELEAIPGVGPVTAAAIVEYRTSIGSFSSVDQLTEVSGIGVKTLEKIRPHVRL</sequence>
<dbReference type="InterPro" id="IPR004509">
    <property type="entry name" value="Competence_ComEA_HhH"/>
</dbReference>
<evidence type="ECO:0000259" key="3">
    <source>
        <dbReference type="SMART" id="SM00278"/>
    </source>
</evidence>
<organism evidence="4 5">
    <name type="scientific">Arcanobacterium wilhelmae</name>
    <dbReference type="NCBI Taxonomy" id="1803177"/>
    <lineage>
        <taxon>Bacteria</taxon>
        <taxon>Bacillati</taxon>
        <taxon>Actinomycetota</taxon>
        <taxon>Actinomycetes</taxon>
        <taxon>Actinomycetales</taxon>
        <taxon>Actinomycetaceae</taxon>
        <taxon>Arcanobacterium</taxon>
    </lineage>
</organism>
<keyword evidence="2" id="KW-0812">Transmembrane</keyword>
<proteinExistence type="predicted"/>
<feature type="compositionally biased region" description="Polar residues" evidence="1">
    <location>
        <begin position="114"/>
        <end position="130"/>
    </location>
</feature>
<dbReference type="InterPro" id="IPR003583">
    <property type="entry name" value="Hlx-hairpin-Hlx_DNA-bd_motif"/>
</dbReference>
<dbReference type="SMART" id="SM00278">
    <property type="entry name" value="HhH1"/>
    <property type="match status" value="2"/>
</dbReference>
<dbReference type="Gene3D" id="1.10.150.320">
    <property type="entry name" value="Photosystem II 12 kDa extrinsic protein"/>
    <property type="match status" value="1"/>
</dbReference>
<feature type="domain" description="Helix-hairpin-helix DNA-binding motif class 1" evidence="3">
    <location>
        <begin position="237"/>
        <end position="256"/>
    </location>
</feature>
<evidence type="ECO:0000256" key="1">
    <source>
        <dbReference type="SAM" id="MobiDB-lite"/>
    </source>
</evidence>
<feature type="domain" description="Helix-hairpin-helix DNA-binding motif class 1" evidence="3">
    <location>
        <begin position="267"/>
        <end position="286"/>
    </location>
</feature>
<dbReference type="Pfam" id="PF10531">
    <property type="entry name" value="SLBB"/>
    <property type="match status" value="1"/>
</dbReference>
<dbReference type="InterPro" id="IPR019554">
    <property type="entry name" value="Soluble_ligand-bd"/>
</dbReference>
<gene>
    <name evidence="4" type="ORF">J2S49_001770</name>
</gene>
<evidence type="ECO:0000256" key="2">
    <source>
        <dbReference type="SAM" id="Phobius"/>
    </source>
</evidence>
<accession>A0ABT9NDB3</accession>
<feature type="region of interest" description="Disordered" evidence="1">
    <location>
        <begin position="1"/>
        <end position="34"/>
    </location>
</feature>
<keyword evidence="5" id="KW-1185">Reference proteome</keyword>
<dbReference type="PANTHER" id="PTHR21180">
    <property type="entry name" value="ENDONUCLEASE/EXONUCLEASE/PHOSPHATASE FAMILY DOMAIN-CONTAINING PROTEIN 1"/>
    <property type="match status" value="1"/>
</dbReference>
<feature type="compositionally biased region" description="Basic and acidic residues" evidence="1">
    <location>
        <begin position="7"/>
        <end position="31"/>
    </location>
</feature>
<feature type="region of interest" description="Disordered" evidence="1">
    <location>
        <begin position="114"/>
        <end position="133"/>
    </location>
</feature>
<comment type="caution">
    <text evidence="4">The sequence shown here is derived from an EMBL/GenBank/DDBJ whole genome shotgun (WGS) entry which is preliminary data.</text>
</comment>
<dbReference type="InterPro" id="IPR010994">
    <property type="entry name" value="RuvA_2-like"/>
</dbReference>
<reference evidence="4 5" key="1">
    <citation type="submission" date="2023-07" db="EMBL/GenBank/DDBJ databases">
        <title>Sequencing the genomes of 1000 actinobacteria strains.</title>
        <authorList>
            <person name="Klenk H.-P."/>
        </authorList>
    </citation>
    <scope>NUCLEOTIDE SEQUENCE [LARGE SCALE GENOMIC DNA]</scope>
    <source>
        <strain evidence="4 5">DSM 102162</strain>
    </source>
</reference>
<evidence type="ECO:0000313" key="4">
    <source>
        <dbReference type="EMBL" id="MDP9801694.1"/>
    </source>
</evidence>
<dbReference type="EMBL" id="JAUSQW010000001">
    <property type="protein sequence ID" value="MDP9801694.1"/>
    <property type="molecule type" value="Genomic_DNA"/>
</dbReference>
<dbReference type="InterPro" id="IPR051675">
    <property type="entry name" value="Endo/Exo/Phosphatase_dom_1"/>
</dbReference>
<feature type="transmembrane region" description="Helical" evidence="2">
    <location>
        <begin position="73"/>
        <end position="91"/>
    </location>
</feature>
<feature type="compositionally biased region" description="Polar residues" evidence="1">
    <location>
        <begin position="214"/>
        <end position="225"/>
    </location>
</feature>
<dbReference type="PANTHER" id="PTHR21180:SF32">
    <property type="entry name" value="ENDONUCLEASE_EXONUCLEASE_PHOSPHATASE FAMILY DOMAIN-CONTAINING PROTEIN 1"/>
    <property type="match status" value="1"/>
</dbReference>
<evidence type="ECO:0000313" key="5">
    <source>
        <dbReference type="Proteomes" id="UP001235966"/>
    </source>
</evidence>
<dbReference type="NCBIfam" id="TIGR00426">
    <property type="entry name" value="competence protein ComEA helix-hairpin-helix repeat region"/>
    <property type="match status" value="1"/>
</dbReference>
<protein>
    <submittedName>
        <fullName evidence="4">Competence protein ComEA</fullName>
    </submittedName>
</protein>
<dbReference type="Proteomes" id="UP001235966">
    <property type="component" value="Unassembled WGS sequence"/>
</dbReference>
<feature type="region of interest" description="Disordered" evidence="1">
    <location>
        <begin position="195"/>
        <end position="225"/>
    </location>
</feature>
<keyword evidence="2" id="KW-0472">Membrane</keyword>
<keyword evidence="2" id="KW-1133">Transmembrane helix</keyword>